<gene>
    <name evidence="3" type="primary">ITLN2</name>
</gene>
<dbReference type="PANTHER" id="PTHR16146:SF21">
    <property type="entry name" value="INTELECTIN-2"/>
    <property type="match status" value="1"/>
</dbReference>
<dbReference type="Ensembl" id="ENSRROT00000043060.1">
    <property type="protein sequence ID" value="ENSRROP00000018898.1"/>
    <property type="gene ID" value="ENSRROG00000033481.1"/>
</dbReference>
<dbReference type="PANTHER" id="PTHR16146">
    <property type="entry name" value="INTELECTIN"/>
    <property type="match status" value="1"/>
</dbReference>
<dbReference type="NCBIfam" id="NF040941">
    <property type="entry name" value="GGGWT_bact"/>
    <property type="match status" value="1"/>
</dbReference>
<name>A0A2K6PQU1_RHIRO</name>
<dbReference type="AlphaFoldDB" id="A0A2K6PQU1"/>
<keyword evidence="1" id="KW-1015">Disulfide bond</keyword>
<dbReference type="InterPro" id="IPR036056">
    <property type="entry name" value="Fibrinogen-like_C"/>
</dbReference>
<evidence type="ECO:0000256" key="2">
    <source>
        <dbReference type="SAM" id="SignalP"/>
    </source>
</evidence>
<proteinExistence type="predicted"/>
<dbReference type="GO" id="GO:0005615">
    <property type="term" value="C:extracellular space"/>
    <property type="evidence" value="ECO:0007669"/>
    <property type="project" value="TreeGrafter"/>
</dbReference>
<accession>A0A2K6PQU1</accession>
<protein>
    <submittedName>
        <fullName evidence="3">Intelectin 2</fullName>
    </submittedName>
</protein>
<dbReference type="OMA" id="DYKNPSH"/>
<feature type="signal peptide" evidence="2">
    <location>
        <begin position="1"/>
        <end position="24"/>
    </location>
</feature>
<sequence length="319" mass="35441">ELSMTMTRLCFLLFFSVATSRCSAAASSLEMLLREFQTCASSFSSLTRSCKEVKECCHSAGDDLYFLCTKNGVVYQTFCDKTSGGGGWTLVASVHENDMHGKCTVGDCWSSQQGNKADYPEGDGNWANYNTFGSAEAATSDDYKNPRYYNIQAKDLSIWHVPNKSPMQHWRNSALLRYRTNTGFFQRLGHHLFGLYQVHGAAGKCWNDNGPAIPVVYDFGDAKKTASCYSPYGQREFVAGFVQFWVFNNERAAKALCAGIRVTGCNTEHHCISGGGFFPEGKPCQCGDFSAFDWNGYGAHIRRSCSQEIMVAAVLLFYR</sequence>
<evidence type="ECO:0000313" key="3">
    <source>
        <dbReference type="Ensembl" id="ENSRROP00000018898.1"/>
    </source>
</evidence>
<evidence type="ECO:0000313" key="4">
    <source>
        <dbReference type="Proteomes" id="UP000233200"/>
    </source>
</evidence>
<reference evidence="3" key="2">
    <citation type="submission" date="2025-09" db="UniProtKB">
        <authorList>
            <consortium name="Ensembl"/>
        </authorList>
    </citation>
    <scope>IDENTIFICATION</scope>
</reference>
<dbReference type="GO" id="GO:0070492">
    <property type="term" value="F:oligosaccharide binding"/>
    <property type="evidence" value="ECO:0007669"/>
    <property type="project" value="TreeGrafter"/>
</dbReference>
<keyword evidence="4" id="KW-1185">Reference proteome</keyword>
<dbReference type="SUPFAM" id="SSF56496">
    <property type="entry name" value="Fibrinogen C-terminal domain-like"/>
    <property type="match status" value="1"/>
</dbReference>
<keyword evidence="2" id="KW-0732">Signal</keyword>
<reference evidence="3" key="1">
    <citation type="submission" date="2025-08" db="UniProtKB">
        <authorList>
            <consortium name="Ensembl"/>
        </authorList>
    </citation>
    <scope>IDENTIFICATION</scope>
</reference>
<dbReference type="Proteomes" id="UP000233200">
    <property type="component" value="Unplaced"/>
</dbReference>
<dbReference type="GeneTree" id="ENSGT00940000163851"/>
<feature type="chain" id="PRO_5014326354" evidence="2">
    <location>
        <begin position="25"/>
        <end position="319"/>
    </location>
</feature>
<evidence type="ECO:0000256" key="1">
    <source>
        <dbReference type="ARBA" id="ARBA00023157"/>
    </source>
</evidence>
<organism evidence="3 4">
    <name type="scientific">Rhinopithecus roxellana</name>
    <name type="common">Golden snub-nosed monkey</name>
    <name type="synonym">Pygathrix roxellana</name>
    <dbReference type="NCBI Taxonomy" id="61622"/>
    <lineage>
        <taxon>Eukaryota</taxon>
        <taxon>Metazoa</taxon>
        <taxon>Chordata</taxon>
        <taxon>Craniata</taxon>
        <taxon>Vertebrata</taxon>
        <taxon>Euteleostomi</taxon>
        <taxon>Mammalia</taxon>
        <taxon>Eutheria</taxon>
        <taxon>Euarchontoglires</taxon>
        <taxon>Primates</taxon>
        <taxon>Haplorrhini</taxon>
        <taxon>Catarrhini</taxon>
        <taxon>Cercopithecidae</taxon>
        <taxon>Colobinae</taxon>
        <taxon>Rhinopithecus</taxon>
    </lineage>
</organism>